<organism evidence="1 2">
    <name type="scientific">Helianthus annuus</name>
    <name type="common">Common sunflower</name>
    <dbReference type="NCBI Taxonomy" id="4232"/>
    <lineage>
        <taxon>Eukaryota</taxon>
        <taxon>Viridiplantae</taxon>
        <taxon>Streptophyta</taxon>
        <taxon>Embryophyta</taxon>
        <taxon>Tracheophyta</taxon>
        <taxon>Spermatophyta</taxon>
        <taxon>Magnoliopsida</taxon>
        <taxon>eudicotyledons</taxon>
        <taxon>Gunneridae</taxon>
        <taxon>Pentapetalae</taxon>
        <taxon>asterids</taxon>
        <taxon>campanulids</taxon>
        <taxon>Asterales</taxon>
        <taxon>Asteraceae</taxon>
        <taxon>Asteroideae</taxon>
        <taxon>Heliantheae alliance</taxon>
        <taxon>Heliantheae</taxon>
        <taxon>Helianthus</taxon>
    </lineage>
</organism>
<keyword evidence="2" id="KW-1185">Reference proteome</keyword>
<protein>
    <submittedName>
        <fullName evidence="1">Uncharacterized protein</fullName>
    </submittedName>
</protein>
<sequence length="52" mass="6036">MLFVDIEIQQEGSSWVWFFLGLAYRPNESFVGMQTCLVIKAACITEDKRAHR</sequence>
<dbReference type="EMBL" id="MNCJ02000322">
    <property type="protein sequence ID" value="KAF5797533.1"/>
    <property type="molecule type" value="Genomic_DNA"/>
</dbReference>
<dbReference type="Gramene" id="mRNA:HanXRQr2_Chr07g0281761">
    <property type="protein sequence ID" value="CDS:HanXRQr2_Chr07g0281761.1"/>
    <property type="gene ID" value="HanXRQr2_Chr07g0281761"/>
</dbReference>
<reference evidence="1" key="2">
    <citation type="submission" date="2020-06" db="EMBL/GenBank/DDBJ databases">
        <title>Helianthus annuus Genome sequencing and assembly Release 2.</title>
        <authorList>
            <person name="Gouzy J."/>
            <person name="Langlade N."/>
            <person name="Munos S."/>
        </authorList>
    </citation>
    <scope>NUCLEOTIDE SEQUENCE</scope>
    <source>
        <tissue evidence="1">Leaves</tissue>
    </source>
</reference>
<gene>
    <name evidence="1" type="ORF">HanXRQr2_Chr07g0281761</name>
</gene>
<evidence type="ECO:0000313" key="1">
    <source>
        <dbReference type="EMBL" id="KAF5797533.1"/>
    </source>
</evidence>
<dbReference type="AlphaFoldDB" id="A0A9K3III8"/>
<name>A0A9K3III8_HELAN</name>
<reference evidence="1" key="1">
    <citation type="journal article" date="2017" name="Nature">
        <title>The sunflower genome provides insights into oil metabolism, flowering and Asterid evolution.</title>
        <authorList>
            <person name="Badouin H."/>
            <person name="Gouzy J."/>
            <person name="Grassa C.J."/>
            <person name="Murat F."/>
            <person name="Staton S.E."/>
            <person name="Cottret L."/>
            <person name="Lelandais-Briere C."/>
            <person name="Owens G.L."/>
            <person name="Carrere S."/>
            <person name="Mayjonade B."/>
            <person name="Legrand L."/>
            <person name="Gill N."/>
            <person name="Kane N.C."/>
            <person name="Bowers J.E."/>
            <person name="Hubner S."/>
            <person name="Bellec A."/>
            <person name="Berard A."/>
            <person name="Berges H."/>
            <person name="Blanchet N."/>
            <person name="Boniface M.C."/>
            <person name="Brunel D."/>
            <person name="Catrice O."/>
            <person name="Chaidir N."/>
            <person name="Claudel C."/>
            <person name="Donnadieu C."/>
            <person name="Faraut T."/>
            <person name="Fievet G."/>
            <person name="Helmstetter N."/>
            <person name="King M."/>
            <person name="Knapp S.J."/>
            <person name="Lai Z."/>
            <person name="Le Paslier M.C."/>
            <person name="Lippi Y."/>
            <person name="Lorenzon L."/>
            <person name="Mandel J.R."/>
            <person name="Marage G."/>
            <person name="Marchand G."/>
            <person name="Marquand E."/>
            <person name="Bret-Mestries E."/>
            <person name="Morien E."/>
            <person name="Nambeesan S."/>
            <person name="Nguyen T."/>
            <person name="Pegot-Espagnet P."/>
            <person name="Pouilly N."/>
            <person name="Raftis F."/>
            <person name="Sallet E."/>
            <person name="Schiex T."/>
            <person name="Thomas J."/>
            <person name="Vandecasteele C."/>
            <person name="Vares D."/>
            <person name="Vear F."/>
            <person name="Vautrin S."/>
            <person name="Crespi M."/>
            <person name="Mangin B."/>
            <person name="Burke J.M."/>
            <person name="Salse J."/>
            <person name="Munos S."/>
            <person name="Vincourt P."/>
            <person name="Rieseberg L.H."/>
            <person name="Langlade N.B."/>
        </authorList>
    </citation>
    <scope>NUCLEOTIDE SEQUENCE</scope>
    <source>
        <tissue evidence="1">Leaves</tissue>
    </source>
</reference>
<dbReference type="Proteomes" id="UP000215914">
    <property type="component" value="Unassembled WGS sequence"/>
</dbReference>
<proteinExistence type="predicted"/>
<comment type="caution">
    <text evidence="1">The sequence shown here is derived from an EMBL/GenBank/DDBJ whole genome shotgun (WGS) entry which is preliminary data.</text>
</comment>
<evidence type="ECO:0000313" key="2">
    <source>
        <dbReference type="Proteomes" id="UP000215914"/>
    </source>
</evidence>
<accession>A0A9K3III8</accession>